<accession>A0A412Q1E0</accession>
<organism evidence="2 3">
    <name type="scientific">Agathobacter rectalis</name>
    <dbReference type="NCBI Taxonomy" id="39491"/>
    <lineage>
        <taxon>Bacteria</taxon>
        <taxon>Bacillati</taxon>
        <taxon>Bacillota</taxon>
        <taxon>Clostridia</taxon>
        <taxon>Lachnospirales</taxon>
        <taxon>Lachnospiraceae</taxon>
        <taxon>Agathobacter</taxon>
    </lineage>
</organism>
<feature type="transmembrane region" description="Helical" evidence="1">
    <location>
        <begin position="29"/>
        <end position="47"/>
    </location>
</feature>
<dbReference type="Proteomes" id="UP000284296">
    <property type="component" value="Unassembled WGS sequence"/>
</dbReference>
<reference evidence="2 3" key="1">
    <citation type="submission" date="2018-08" db="EMBL/GenBank/DDBJ databases">
        <title>A genome reference for cultivated species of the human gut microbiota.</title>
        <authorList>
            <person name="Zou Y."/>
            <person name="Xue W."/>
            <person name="Luo G."/>
        </authorList>
    </citation>
    <scope>NUCLEOTIDE SEQUENCE [LARGE SCALE GENOMIC DNA]</scope>
    <source>
        <strain evidence="2 3">AF18-16LB</strain>
    </source>
</reference>
<protein>
    <submittedName>
        <fullName evidence="2">Uncharacterized protein</fullName>
    </submittedName>
</protein>
<keyword evidence="1" id="KW-0472">Membrane</keyword>
<dbReference type="EMBL" id="QRXG01000023">
    <property type="protein sequence ID" value="RGT79795.1"/>
    <property type="molecule type" value="Genomic_DNA"/>
</dbReference>
<comment type="caution">
    <text evidence="2">The sequence shown here is derived from an EMBL/GenBank/DDBJ whole genome shotgun (WGS) entry which is preliminary data.</text>
</comment>
<evidence type="ECO:0000313" key="2">
    <source>
        <dbReference type="EMBL" id="RGT79795.1"/>
    </source>
</evidence>
<proteinExistence type="predicted"/>
<evidence type="ECO:0000256" key="1">
    <source>
        <dbReference type="SAM" id="Phobius"/>
    </source>
</evidence>
<keyword evidence="1" id="KW-1133">Transmembrane helix</keyword>
<dbReference type="AlphaFoldDB" id="A0A412Q1E0"/>
<dbReference type="RefSeq" id="WP_118004536.1">
    <property type="nucleotide sequence ID" value="NZ_QRXF01000024.1"/>
</dbReference>
<sequence length="143" mass="17055">MNKKYFIHFTWIVTLIMLIFTGLCLVDGVSIFLPFFTYITAMILYVLPMSFIGSKEAELVCIELENESGKIKQIEQIITQKMKREIIIDNVTEKKYCKKNKYDRWLTNDIILKISKDKLYIYVPKIYERYFTIISKKAEIEEQ</sequence>
<feature type="transmembrane region" description="Helical" evidence="1">
    <location>
        <begin position="5"/>
        <end position="23"/>
    </location>
</feature>
<keyword evidence="1" id="KW-0812">Transmembrane</keyword>
<gene>
    <name evidence="2" type="ORF">DWX06_11840</name>
</gene>
<name>A0A412Q1E0_9FIRM</name>
<evidence type="ECO:0000313" key="3">
    <source>
        <dbReference type="Proteomes" id="UP000284296"/>
    </source>
</evidence>